<dbReference type="Proteomes" id="UP000068167">
    <property type="component" value="Chromosome"/>
</dbReference>
<evidence type="ECO:0000313" key="1">
    <source>
        <dbReference type="EMBL" id="AKV65568.1"/>
    </source>
</evidence>
<dbReference type="KEGG" id="mpk:VL20_339"/>
<sequence length="39" mass="4368">MAKAFSFGGGFGGVGYPKLFEEKNCDFWSGWCRIYPVSK</sequence>
<proteinExistence type="predicted"/>
<accession>A0A0K1RUW9</accession>
<protein>
    <submittedName>
        <fullName evidence="1">Uncharacterized protein</fullName>
    </submittedName>
</protein>
<reference evidence="1 2" key="1">
    <citation type="journal article" date="2016" name="Stand. Genomic Sci.">
        <title>Complete genome sequence and genomic characterization of Microcystis panniformis FACHB 1757 by third-generation sequencing.</title>
        <authorList>
            <person name="Zhang J.Y."/>
            <person name="Guan R."/>
            <person name="Zhang H.J."/>
            <person name="Li H."/>
            <person name="Xiao P."/>
            <person name="Yu G.L."/>
            <person name="Du L."/>
            <person name="Cao D.M."/>
            <person name="Zhu B.C."/>
            <person name="Li R.H."/>
            <person name="Lu Z.H."/>
        </authorList>
    </citation>
    <scope>NUCLEOTIDE SEQUENCE [LARGE SCALE GENOMIC DNA]</scope>
    <source>
        <strain evidence="1 2">FACHB-1757</strain>
    </source>
</reference>
<dbReference type="PATRIC" id="fig|1638788.3.peg.341"/>
<organism evidence="1 2">
    <name type="scientific">Microcystis panniformis FACHB-1757</name>
    <dbReference type="NCBI Taxonomy" id="1638788"/>
    <lineage>
        <taxon>Bacteria</taxon>
        <taxon>Bacillati</taxon>
        <taxon>Cyanobacteriota</taxon>
        <taxon>Cyanophyceae</taxon>
        <taxon>Oscillatoriophycideae</taxon>
        <taxon>Chroococcales</taxon>
        <taxon>Microcystaceae</taxon>
        <taxon>Microcystis</taxon>
    </lineage>
</organism>
<keyword evidence="2" id="KW-1185">Reference proteome</keyword>
<evidence type="ECO:0000313" key="2">
    <source>
        <dbReference type="Proteomes" id="UP000068167"/>
    </source>
</evidence>
<dbReference type="AlphaFoldDB" id="A0A0K1RUW9"/>
<dbReference type="EMBL" id="CP011339">
    <property type="protein sequence ID" value="AKV65568.1"/>
    <property type="molecule type" value="Genomic_DNA"/>
</dbReference>
<gene>
    <name evidence="1" type="ORF">VL20_339</name>
</gene>
<name>A0A0K1RUW9_9CHRO</name>